<keyword evidence="2" id="KW-1185">Reference proteome</keyword>
<organism evidence="1 2">
    <name type="scientific">Fusarium solani</name>
    <name type="common">Filamentous fungus</name>
    <dbReference type="NCBI Taxonomy" id="169388"/>
    <lineage>
        <taxon>Eukaryota</taxon>
        <taxon>Fungi</taxon>
        <taxon>Dikarya</taxon>
        <taxon>Ascomycota</taxon>
        <taxon>Pezizomycotina</taxon>
        <taxon>Sordariomycetes</taxon>
        <taxon>Hypocreomycetidae</taxon>
        <taxon>Hypocreales</taxon>
        <taxon>Nectriaceae</taxon>
        <taxon>Fusarium</taxon>
        <taxon>Fusarium solani species complex</taxon>
    </lineage>
</organism>
<protein>
    <submittedName>
        <fullName evidence="1">Uncharacterized protein</fullName>
    </submittedName>
</protein>
<name>A0A9P9G5K3_FUSSL</name>
<evidence type="ECO:0000313" key="1">
    <source>
        <dbReference type="EMBL" id="KAH7232430.1"/>
    </source>
</evidence>
<evidence type="ECO:0000313" key="2">
    <source>
        <dbReference type="Proteomes" id="UP000736672"/>
    </source>
</evidence>
<dbReference type="AlphaFoldDB" id="A0A9P9G5K3"/>
<comment type="caution">
    <text evidence="1">The sequence shown here is derived from an EMBL/GenBank/DDBJ whole genome shotgun (WGS) entry which is preliminary data.</text>
</comment>
<dbReference type="EMBL" id="JAGTJS010000029">
    <property type="protein sequence ID" value="KAH7232430.1"/>
    <property type="molecule type" value="Genomic_DNA"/>
</dbReference>
<dbReference type="Proteomes" id="UP000736672">
    <property type="component" value="Unassembled WGS sequence"/>
</dbReference>
<proteinExistence type="predicted"/>
<sequence length="129" mass="15001">MARIYKASATIIVATTMAIKSWELVEAWILGVDDVKSEEWGFLTNHGSRQQHNILQVCILIKYYAFKIIQQFLARRTKKYCWLVRQRYDHEMPMTHLTLNPPVIIESADGTLDFACRLANPHPLDRRGL</sequence>
<reference evidence="1" key="1">
    <citation type="journal article" date="2021" name="Nat. Commun.">
        <title>Genetic determinants of endophytism in the Arabidopsis root mycobiome.</title>
        <authorList>
            <person name="Mesny F."/>
            <person name="Miyauchi S."/>
            <person name="Thiergart T."/>
            <person name="Pickel B."/>
            <person name="Atanasova L."/>
            <person name="Karlsson M."/>
            <person name="Huettel B."/>
            <person name="Barry K.W."/>
            <person name="Haridas S."/>
            <person name="Chen C."/>
            <person name="Bauer D."/>
            <person name="Andreopoulos W."/>
            <person name="Pangilinan J."/>
            <person name="LaButti K."/>
            <person name="Riley R."/>
            <person name="Lipzen A."/>
            <person name="Clum A."/>
            <person name="Drula E."/>
            <person name="Henrissat B."/>
            <person name="Kohler A."/>
            <person name="Grigoriev I.V."/>
            <person name="Martin F.M."/>
            <person name="Hacquard S."/>
        </authorList>
    </citation>
    <scope>NUCLEOTIDE SEQUENCE</scope>
    <source>
        <strain evidence="1">FSSC 5 MPI-SDFR-AT-0091</strain>
    </source>
</reference>
<accession>A0A9P9G5K3</accession>
<gene>
    <name evidence="1" type="ORF">B0J15DRAFT_158507</name>
</gene>